<dbReference type="PROSITE" id="PS50929">
    <property type="entry name" value="ABC_TM1F"/>
    <property type="match status" value="1"/>
</dbReference>
<dbReference type="InterPro" id="IPR011527">
    <property type="entry name" value="ABC1_TM_dom"/>
</dbReference>
<evidence type="ECO:0000313" key="12">
    <source>
        <dbReference type="Proteomes" id="UP000287247"/>
    </source>
</evidence>
<keyword evidence="5" id="KW-0067">ATP-binding</keyword>
<feature type="domain" description="ABC transporter" evidence="9">
    <location>
        <begin position="375"/>
        <end position="597"/>
    </location>
</feature>
<reference evidence="12" key="1">
    <citation type="submission" date="2017-05" db="EMBL/GenBank/DDBJ databases">
        <title>Physiological properties and genetic analysis related to exopolysaccharide production of fresh-water unicellular cyanobacterium Aphanothece sacrum, Suizenji Nori, that has been cultured as a food source in Japan.</title>
        <authorList>
            <person name="Kanesaki Y."/>
            <person name="Yoshikawa S."/>
            <person name="Ohki K."/>
        </authorList>
    </citation>
    <scope>NUCLEOTIDE SEQUENCE [LARGE SCALE GENOMIC DNA]</scope>
    <source>
        <strain evidence="12">FPU1</strain>
    </source>
</reference>
<dbReference type="Pfam" id="PF00005">
    <property type="entry name" value="ABC_tran"/>
    <property type="match status" value="1"/>
</dbReference>
<evidence type="ECO:0000256" key="6">
    <source>
        <dbReference type="ARBA" id="ARBA00022989"/>
    </source>
</evidence>
<keyword evidence="4" id="KW-0547">Nucleotide-binding</keyword>
<organism evidence="11 12">
    <name type="scientific">Aphanothece sacrum FPU1</name>
    <dbReference type="NCBI Taxonomy" id="1920663"/>
    <lineage>
        <taxon>Bacteria</taxon>
        <taxon>Bacillati</taxon>
        <taxon>Cyanobacteriota</taxon>
        <taxon>Cyanophyceae</taxon>
        <taxon>Oscillatoriophycideae</taxon>
        <taxon>Chroococcales</taxon>
        <taxon>Aphanothecaceae</taxon>
        <taxon>Aphanothece</taxon>
    </lineage>
</organism>
<keyword evidence="12" id="KW-1185">Reference proteome</keyword>
<dbReference type="EMBL" id="BDQK01000006">
    <property type="protein sequence ID" value="GBF80251.1"/>
    <property type="molecule type" value="Genomic_DNA"/>
</dbReference>
<comment type="caution">
    <text evidence="11">The sequence shown here is derived from an EMBL/GenBank/DDBJ whole genome shotgun (WGS) entry which is preliminary data.</text>
</comment>
<dbReference type="SUPFAM" id="SSF52540">
    <property type="entry name" value="P-loop containing nucleoside triphosphate hydrolases"/>
    <property type="match status" value="1"/>
</dbReference>
<feature type="transmembrane region" description="Helical" evidence="8">
    <location>
        <begin position="95"/>
        <end position="115"/>
    </location>
</feature>
<protein>
    <submittedName>
        <fullName evidence="11">Microcystin synthase</fullName>
    </submittedName>
</protein>
<evidence type="ECO:0000256" key="1">
    <source>
        <dbReference type="ARBA" id="ARBA00004651"/>
    </source>
</evidence>
<dbReference type="SMART" id="SM00382">
    <property type="entry name" value="AAA"/>
    <property type="match status" value="1"/>
</dbReference>
<dbReference type="PANTHER" id="PTHR11384">
    <property type="entry name" value="ATP-BINDING CASSETTE, SUB-FAMILY D MEMBER"/>
    <property type="match status" value="1"/>
</dbReference>
<dbReference type="InterPro" id="IPR003593">
    <property type="entry name" value="AAA+_ATPase"/>
</dbReference>
<feature type="domain" description="ABC transmembrane type-1" evidence="10">
    <location>
        <begin position="56"/>
        <end position="339"/>
    </location>
</feature>
<dbReference type="Pfam" id="PF06472">
    <property type="entry name" value="ABC_membrane_2"/>
    <property type="match status" value="1"/>
</dbReference>
<dbReference type="InterPro" id="IPR003439">
    <property type="entry name" value="ABC_transporter-like_ATP-bd"/>
</dbReference>
<dbReference type="RefSeq" id="WP_124971690.1">
    <property type="nucleotide sequence ID" value="NZ_BDQK01000006.1"/>
</dbReference>
<evidence type="ECO:0000256" key="4">
    <source>
        <dbReference type="ARBA" id="ARBA00022741"/>
    </source>
</evidence>
<dbReference type="PANTHER" id="PTHR11384:SF59">
    <property type="entry name" value="LYSOSOMAL COBALAMIN TRANSPORTER ABCD4"/>
    <property type="match status" value="1"/>
</dbReference>
<proteinExistence type="predicted"/>
<evidence type="ECO:0000256" key="2">
    <source>
        <dbReference type="ARBA" id="ARBA00022448"/>
    </source>
</evidence>
<feature type="transmembrane region" description="Helical" evidence="8">
    <location>
        <begin position="187"/>
        <end position="214"/>
    </location>
</feature>
<evidence type="ECO:0000259" key="9">
    <source>
        <dbReference type="PROSITE" id="PS50893"/>
    </source>
</evidence>
<dbReference type="GO" id="GO:0005886">
    <property type="term" value="C:plasma membrane"/>
    <property type="evidence" value="ECO:0007669"/>
    <property type="project" value="UniProtKB-SubCell"/>
</dbReference>
<dbReference type="InterPro" id="IPR017871">
    <property type="entry name" value="ABC_transporter-like_CS"/>
</dbReference>
<sequence>MQVSENLMDNMEREANTSFNNTFLLKLLSFLQLYWYPKESENRAFSEIIRAWGMLFLLVVFLVILVALNALNSFIFRDLIDVIEEKNLPVFNNMLILYSFTLLGVIFFTGFSKFFRKLIALDWYQWINKNILQEYFSNRAYYKINFQSEIENPDQRLAQEIEPIARTIINFGATCLEKIMEMVVFMVILWSISQTIAIILIVCTILGNIIAVYLSDRLNKINQEKLEVEANYNYALTHVRTHAESIAFFRGETQELNIIQRRFNEVIDQTFSKIDWEKNQELFKRAYQATIQIFPFLIVAPIYIRGDIDFGEVTQVSYACHSFANALAALVDEVGDSGRFISYIERFDSLSNALKKVGKQRKDVSTINVIEENHIAFENVTLQTPDYAKVIVENLSVSVEPGQGLLIVGPSGRGKSSLLRAIAGLWNSGTGDLLRPSLEDMLFLPQRPYIILGNLREQLLYPKTNRYLTESELTEILEEVNLQNIVTKVESFEAEVPWENILSLGEQQRLAFARLLVNNSNFIILDEATSALDLQNEANLYTQLQQTGKTFISVGHRESLFNYHHKVLELSEDSSWHLVDMKDYQLSQTPLEKSLSNKNIETKEKKAAEIGENSLKIETTTGLSHEEMEQLSKYALNTIRSKASRGKTIVAEDGFTYRYDKNPNILKWVKVINNQ</sequence>
<dbReference type="GO" id="GO:0005524">
    <property type="term" value="F:ATP binding"/>
    <property type="evidence" value="ECO:0007669"/>
    <property type="project" value="UniProtKB-KW"/>
</dbReference>
<dbReference type="CDD" id="cd03223">
    <property type="entry name" value="ABCD_peroxisomal_ALDP"/>
    <property type="match status" value="1"/>
</dbReference>
<dbReference type="PROSITE" id="PS00211">
    <property type="entry name" value="ABC_TRANSPORTER_1"/>
    <property type="match status" value="1"/>
</dbReference>
<dbReference type="Gene3D" id="1.20.1560.10">
    <property type="entry name" value="ABC transporter type 1, transmembrane domain"/>
    <property type="match status" value="1"/>
</dbReference>
<dbReference type="GO" id="GO:0016887">
    <property type="term" value="F:ATP hydrolysis activity"/>
    <property type="evidence" value="ECO:0007669"/>
    <property type="project" value="InterPro"/>
</dbReference>
<evidence type="ECO:0000259" key="10">
    <source>
        <dbReference type="PROSITE" id="PS50929"/>
    </source>
</evidence>
<keyword evidence="7 8" id="KW-0472">Membrane</keyword>
<keyword evidence="2" id="KW-0813">Transport</keyword>
<gene>
    <name evidence="11" type="ORF">AsFPU1_1652</name>
</gene>
<dbReference type="InterPro" id="IPR036640">
    <property type="entry name" value="ABC1_TM_sf"/>
</dbReference>
<dbReference type="InterPro" id="IPR027417">
    <property type="entry name" value="P-loop_NTPase"/>
</dbReference>
<evidence type="ECO:0000313" key="11">
    <source>
        <dbReference type="EMBL" id="GBF80251.1"/>
    </source>
</evidence>
<keyword evidence="6 8" id="KW-1133">Transmembrane helix</keyword>
<name>A0A401IGB2_APHSA</name>
<dbReference type="Gene3D" id="3.40.50.300">
    <property type="entry name" value="P-loop containing nucleotide triphosphate hydrolases"/>
    <property type="match status" value="1"/>
</dbReference>
<comment type="subcellular location">
    <subcellularLocation>
        <location evidence="1">Cell membrane</location>
        <topology evidence="1">Multi-pass membrane protein</topology>
    </subcellularLocation>
</comment>
<dbReference type="GO" id="GO:0140359">
    <property type="term" value="F:ABC-type transporter activity"/>
    <property type="evidence" value="ECO:0007669"/>
    <property type="project" value="InterPro"/>
</dbReference>
<dbReference type="InterPro" id="IPR050835">
    <property type="entry name" value="ABC_transporter_sub-D"/>
</dbReference>
<dbReference type="AlphaFoldDB" id="A0A401IGB2"/>
<evidence type="ECO:0000256" key="5">
    <source>
        <dbReference type="ARBA" id="ARBA00022840"/>
    </source>
</evidence>
<feature type="transmembrane region" description="Helical" evidence="8">
    <location>
        <begin position="48"/>
        <end position="75"/>
    </location>
</feature>
<evidence type="ECO:0000256" key="3">
    <source>
        <dbReference type="ARBA" id="ARBA00022692"/>
    </source>
</evidence>
<keyword evidence="3 8" id="KW-0812">Transmembrane</keyword>
<evidence type="ECO:0000256" key="8">
    <source>
        <dbReference type="SAM" id="Phobius"/>
    </source>
</evidence>
<dbReference type="OrthoDB" id="583510at2"/>
<dbReference type="PROSITE" id="PS50893">
    <property type="entry name" value="ABC_TRANSPORTER_2"/>
    <property type="match status" value="1"/>
</dbReference>
<evidence type="ECO:0000256" key="7">
    <source>
        <dbReference type="ARBA" id="ARBA00023136"/>
    </source>
</evidence>
<dbReference type="SUPFAM" id="SSF90123">
    <property type="entry name" value="ABC transporter transmembrane region"/>
    <property type="match status" value="1"/>
</dbReference>
<accession>A0A401IGB2</accession>
<dbReference type="Proteomes" id="UP000287247">
    <property type="component" value="Unassembled WGS sequence"/>
</dbReference>